<proteinExistence type="predicted"/>
<evidence type="ECO:0000313" key="4">
    <source>
        <dbReference type="Proteomes" id="UP000268623"/>
    </source>
</evidence>
<reference evidence="3 4" key="1">
    <citation type="submission" date="2018-08" db="EMBL/GenBank/DDBJ databases">
        <title>Genome sequence of Methylocystis hirsuta CSC1, a methanotroph able to accumulate PHAs.</title>
        <authorList>
            <person name="Bordel S."/>
            <person name="Rodriguez E."/>
            <person name="Gancedo J."/>
            <person name="Munoz R."/>
        </authorList>
    </citation>
    <scope>NUCLEOTIDE SEQUENCE [LARGE SCALE GENOMIC DNA]</scope>
    <source>
        <strain evidence="3 4">CSC1</strain>
    </source>
</reference>
<evidence type="ECO:0000256" key="1">
    <source>
        <dbReference type="SAM" id="MobiDB-lite"/>
    </source>
</evidence>
<name>A0A3M9XM47_9HYPH</name>
<feature type="compositionally biased region" description="Basic and acidic residues" evidence="1">
    <location>
        <begin position="15"/>
        <end position="25"/>
    </location>
</feature>
<dbReference type="SMART" id="SM00382">
    <property type="entry name" value="AAA"/>
    <property type="match status" value="1"/>
</dbReference>
<keyword evidence="4" id="KW-1185">Reference proteome</keyword>
<accession>A0A3M9XM47</accession>
<dbReference type="EMBL" id="QWDD01000001">
    <property type="protein sequence ID" value="RNJ48782.1"/>
    <property type="molecule type" value="Genomic_DNA"/>
</dbReference>
<evidence type="ECO:0000313" key="3">
    <source>
        <dbReference type="EMBL" id="RNJ48782.1"/>
    </source>
</evidence>
<dbReference type="InterPro" id="IPR027417">
    <property type="entry name" value="P-loop_NTPase"/>
</dbReference>
<dbReference type="Gene3D" id="3.40.50.300">
    <property type="entry name" value="P-loop containing nucleotide triphosphate hydrolases"/>
    <property type="match status" value="1"/>
</dbReference>
<dbReference type="Pfam" id="PF13481">
    <property type="entry name" value="AAA_25"/>
    <property type="match status" value="1"/>
</dbReference>
<comment type="caution">
    <text evidence="3">The sequence shown here is derived from an EMBL/GenBank/DDBJ whole genome shotgun (WGS) entry which is preliminary data.</text>
</comment>
<dbReference type="InterPro" id="IPR003593">
    <property type="entry name" value="AAA+_ATPase"/>
</dbReference>
<evidence type="ECO:0000259" key="2">
    <source>
        <dbReference type="SMART" id="SM00382"/>
    </source>
</evidence>
<dbReference type="OrthoDB" id="1496333at2"/>
<dbReference type="SUPFAM" id="SSF52540">
    <property type="entry name" value="P-loop containing nucleoside triphosphate hydrolases"/>
    <property type="match status" value="1"/>
</dbReference>
<gene>
    <name evidence="3" type="ORF">D1O30_03225</name>
</gene>
<feature type="domain" description="AAA+ ATPase" evidence="2">
    <location>
        <begin position="77"/>
        <end position="249"/>
    </location>
</feature>
<sequence length="458" mass="48551">MRQPPFRPRSQFADAAREYQNETERAPPPLPPRWGGASDRPIQVGGIQQSKTTVELTRASTLKAEPVDWFWRGWLARGKLHIIGGQPGAGKTTLAMLMASTATIAGLWPDGSRAPQGNVIIWSGEDDPADTLLPRLLASGADVERVFFVGDVAHGEERRPFDPAKDMEPLREAIEKAGGCVLIVVDPIVSAVAGDSHKNADTRRALQPLVDLAASVDAALLGITHLSKGTSGREPIERITGSIAFGALARVVMIAAKEGETEDGTPPRRFLARAKSNIGPDEGGFAYELRQEPMPGDNRIIASIAAFGEAIEGTARAMLATAETNTEEDCGSALREAKDFLKDFLAHGSKPVKGIECAGRDAGHSPRTLRRAKDALGIASVKSGLTGGWEWTLPEGGQDGQDFEAGHLQQPNEKVATLATLAVLDAFDNTNGLGDGGLATFDGAHDKPGGDDDEGVEI</sequence>
<dbReference type="AlphaFoldDB" id="A0A3M9XM47"/>
<feature type="region of interest" description="Disordered" evidence="1">
    <location>
        <begin position="1"/>
        <end position="41"/>
    </location>
</feature>
<organism evidence="3 4">
    <name type="scientific">Methylocystis hirsuta</name>
    <dbReference type="NCBI Taxonomy" id="369798"/>
    <lineage>
        <taxon>Bacteria</taxon>
        <taxon>Pseudomonadati</taxon>
        <taxon>Pseudomonadota</taxon>
        <taxon>Alphaproteobacteria</taxon>
        <taxon>Hyphomicrobiales</taxon>
        <taxon>Methylocystaceae</taxon>
        <taxon>Methylocystis</taxon>
    </lineage>
</organism>
<dbReference type="Proteomes" id="UP000268623">
    <property type="component" value="Unassembled WGS sequence"/>
</dbReference>
<protein>
    <submittedName>
        <fullName evidence="3">AAA family ATPase</fullName>
    </submittedName>
</protein>